<evidence type="ECO:0000313" key="1">
    <source>
        <dbReference type="EMBL" id="KKN03040.1"/>
    </source>
</evidence>
<gene>
    <name evidence="1" type="ORF">LCGC14_1111630</name>
</gene>
<protein>
    <submittedName>
        <fullName evidence="1">Uncharacterized protein</fullName>
    </submittedName>
</protein>
<dbReference type="EMBL" id="LAZR01005079">
    <property type="protein sequence ID" value="KKN03040.1"/>
    <property type="molecule type" value="Genomic_DNA"/>
</dbReference>
<comment type="caution">
    <text evidence="1">The sequence shown here is derived from an EMBL/GenBank/DDBJ whole genome shotgun (WGS) entry which is preliminary data.</text>
</comment>
<dbReference type="AlphaFoldDB" id="A0A0F9M6F9"/>
<sequence length="56" mass="6464">MIELETRAWLQRLEGLLTQILIQSIDSETPNKYIVEILQRAGLTKPQALRALDWEG</sequence>
<proteinExistence type="predicted"/>
<accession>A0A0F9M6F9</accession>
<reference evidence="1" key="1">
    <citation type="journal article" date="2015" name="Nature">
        <title>Complex archaea that bridge the gap between prokaryotes and eukaryotes.</title>
        <authorList>
            <person name="Spang A."/>
            <person name="Saw J.H."/>
            <person name="Jorgensen S.L."/>
            <person name="Zaremba-Niedzwiedzka K."/>
            <person name="Martijn J."/>
            <person name="Lind A.E."/>
            <person name="van Eijk R."/>
            <person name="Schleper C."/>
            <person name="Guy L."/>
            <person name="Ettema T.J."/>
        </authorList>
    </citation>
    <scope>NUCLEOTIDE SEQUENCE</scope>
</reference>
<organism evidence="1">
    <name type="scientific">marine sediment metagenome</name>
    <dbReference type="NCBI Taxonomy" id="412755"/>
    <lineage>
        <taxon>unclassified sequences</taxon>
        <taxon>metagenomes</taxon>
        <taxon>ecological metagenomes</taxon>
    </lineage>
</organism>
<name>A0A0F9M6F9_9ZZZZ</name>